<dbReference type="PROSITE" id="PS50287">
    <property type="entry name" value="SRCR_2"/>
    <property type="match status" value="1"/>
</dbReference>
<dbReference type="Gene3D" id="3.10.250.10">
    <property type="entry name" value="SRCR-like domain"/>
    <property type="match status" value="1"/>
</dbReference>
<sequence>MVVKFATYRGLLAPKTCGSSDDYSCEVDVTCLVKKQCDGLHECNITVDDNLFSGDLCPGLSNYLYFEYQCVDTVKPYREPCVHDVSLSYSSLPYKGVVQITTDSGTKNVCWKSLKNQAKDIICRHLGYNGIFSLVNISTPTDAKNATFSGSINCNGEEKYLSQCSITASTGDSCSELSYIQCGSFRPLLEDEQRFPDSSFSASASSEGHSASDARMSSGSSWCAPVSDDKHYLQVDLGRQYDLDFFVTYGDSSGQKWVATYNLEYTVDLVNWKTLSRILQGNKNAYDHAAWGSISVRARALRFIPLTYVGQPCMRVDISGS</sequence>
<dbReference type="Proteomes" id="UP001152795">
    <property type="component" value="Unassembled WGS sequence"/>
</dbReference>
<evidence type="ECO:0000256" key="1">
    <source>
        <dbReference type="PROSITE-ProRule" id="PRU00196"/>
    </source>
</evidence>
<comment type="caution">
    <text evidence="2">The sequence shown here is derived from an EMBL/GenBank/DDBJ whole genome shotgun (WGS) entry which is preliminary data.</text>
</comment>
<dbReference type="Pfam" id="PF00754">
    <property type="entry name" value="F5_F8_type_C"/>
    <property type="match status" value="1"/>
</dbReference>
<dbReference type="GO" id="GO:0016020">
    <property type="term" value="C:membrane"/>
    <property type="evidence" value="ECO:0007669"/>
    <property type="project" value="InterPro"/>
</dbReference>
<dbReference type="InterPro" id="IPR043159">
    <property type="entry name" value="Lectin_gal-bd_sf"/>
</dbReference>
<dbReference type="Gene3D" id="2.60.120.740">
    <property type="match status" value="1"/>
</dbReference>
<evidence type="ECO:0000313" key="3">
    <source>
        <dbReference type="Proteomes" id="UP001152795"/>
    </source>
</evidence>
<dbReference type="InterPro" id="IPR000421">
    <property type="entry name" value="FA58C"/>
</dbReference>
<accession>A0A6S7JNI4</accession>
<dbReference type="InterPro" id="IPR001190">
    <property type="entry name" value="SRCR"/>
</dbReference>
<reference evidence="2" key="1">
    <citation type="submission" date="2020-04" db="EMBL/GenBank/DDBJ databases">
        <authorList>
            <person name="Alioto T."/>
            <person name="Alioto T."/>
            <person name="Gomez Garrido J."/>
        </authorList>
    </citation>
    <scope>NUCLEOTIDE SEQUENCE</scope>
    <source>
        <strain evidence="2">A484AB</strain>
    </source>
</reference>
<dbReference type="EMBL" id="CACRXK020018432">
    <property type="protein sequence ID" value="CAB4032471.1"/>
    <property type="molecule type" value="Genomic_DNA"/>
</dbReference>
<dbReference type="OrthoDB" id="5843172at2759"/>
<protein>
    <submittedName>
        <fullName evidence="2">Retinoschisin-like, partial</fullName>
    </submittedName>
</protein>
<evidence type="ECO:0000313" key="2">
    <source>
        <dbReference type="EMBL" id="CAB4032471.1"/>
    </source>
</evidence>
<dbReference type="PROSITE" id="PS50228">
    <property type="entry name" value="SUEL_LECTIN"/>
    <property type="match status" value="1"/>
</dbReference>
<dbReference type="PANTHER" id="PTHR24543">
    <property type="entry name" value="MULTICOPPER OXIDASE-RELATED"/>
    <property type="match status" value="1"/>
</dbReference>
<dbReference type="GO" id="GO:0030246">
    <property type="term" value="F:carbohydrate binding"/>
    <property type="evidence" value="ECO:0007669"/>
    <property type="project" value="InterPro"/>
</dbReference>
<feature type="non-terminal residue" evidence="2">
    <location>
        <position position="321"/>
    </location>
</feature>
<dbReference type="Pfam" id="PF02140">
    <property type="entry name" value="SUEL_Lectin"/>
    <property type="match status" value="1"/>
</dbReference>
<feature type="disulfide bond" evidence="1">
    <location>
        <begin position="110"/>
        <end position="174"/>
    </location>
</feature>
<feature type="disulfide bond" evidence="1">
    <location>
        <begin position="154"/>
        <end position="164"/>
    </location>
</feature>
<dbReference type="SUPFAM" id="SSF49785">
    <property type="entry name" value="Galactose-binding domain-like"/>
    <property type="match status" value="1"/>
</dbReference>
<dbReference type="Gene3D" id="2.60.120.260">
    <property type="entry name" value="Galactose-binding domain-like"/>
    <property type="match status" value="1"/>
</dbReference>
<dbReference type="PANTHER" id="PTHR24543:SF291">
    <property type="entry name" value="SMOKE ALARM, ISOFORM D"/>
    <property type="match status" value="1"/>
</dbReference>
<name>A0A6S7JNI4_PARCT</name>
<gene>
    <name evidence="2" type="ORF">PACLA_8A031665</name>
</gene>
<dbReference type="AlphaFoldDB" id="A0A6S7JNI4"/>
<proteinExistence type="predicted"/>
<dbReference type="SMART" id="SM00202">
    <property type="entry name" value="SR"/>
    <property type="match status" value="1"/>
</dbReference>
<dbReference type="PROSITE" id="PS50022">
    <property type="entry name" value="FA58C_3"/>
    <property type="match status" value="1"/>
</dbReference>
<dbReference type="SUPFAM" id="SSF56487">
    <property type="entry name" value="SRCR-like"/>
    <property type="match status" value="1"/>
</dbReference>
<organism evidence="2 3">
    <name type="scientific">Paramuricea clavata</name>
    <name type="common">Red gorgonian</name>
    <name type="synonym">Violescent sea-whip</name>
    <dbReference type="NCBI Taxonomy" id="317549"/>
    <lineage>
        <taxon>Eukaryota</taxon>
        <taxon>Metazoa</taxon>
        <taxon>Cnidaria</taxon>
        <taxon>Anthozoa</taxon>
        <taxon>Octocorallia</taxon>
        <taxon>Malacalcyonacea</taxon>
        <taxon>Plexauridae</taxon>
        <taxon>Paramuricea</taxon>
    </lineage>
</organism>
<keyword evidence="3" id="KW-1185">Reference proteome</keyword>
<dbReference type="InterPro" id="IPR036772">
    <property type="entry name" value="SRCR-like_dom_sf"/>
</dbReference>
<dbReference type="InterPro" id="IPR008979">
    <property type="entry name" value="Galactose-bd-like_sf"/>
</dbReference>
<comment type="caution">
    <text evidence="1">Lacks conserved residue(s) required for the propagation of feature annotation.</text>
</comment>
<keyword evidence="1" id="KW-1015">Disulfide bond</keyword>
<dbReference type="Pfam" id="PF00530">
    <property type="entry name" value="SRCR"/>
    <property type="match status" value="1"/>
</dbReference>
<dbReference type="InterPro" id="IPR000922">
    <property type="entry name" value="Lectin_gal-bd_dom"/>
</dbReference>